<evidence type="ECO:0000313" key="1">
    <source>
        <dbReference type="EMBL" id="KAK7045667.1"/>
    </source>
</evidence>
<dbReference type="EMBL" id="JAYKXP010000024">
    <property type="protein sequence ID" value="KAK7045667.1"/>
    <property type="molecule type" value="Genomic_DNA"/>
</dbReference>
<protein>
    <submittedName>
        <fullName evidence="1">Uncharacterized protein</fullName>
    </submittedName>
</protein>
<comment type="caution">
    <text evidence="1">The sequence shown here is derived from an EMBL/GenBank/DDBJ whole genome shotgun (WGS) entry which is preliminary data.</text>
</comment>
<sequence length="161" mass="18671">MRALSRAESAQGFNKYYSACIPDNVDLLTPEERNVELLTEAEQEILARMIAEGPGTRKQYVDLVLGYYQLDIYYLFSNSPDDLESRLEMYNRCDPFTPEEQNFLRDAIGKIAVDPVMRNRVRDSAKGYRCPVKLEDHMKATELYLQRVENDVSALKAMFRE</sequence>
<reference evidence="1 2" key="1">
    <citation type="submission" date="2024-01" db="EMBL/GenBank/DDBJ databases">
        <title>A draft genome for a cacao thread blight-causing isolate of Paramarasmius palmivorus.</title>
        <authorList>
            <person name="Baruah I.K."/>
            <person name="Bukari Y."/>
            <person name="Amoako-Attah I."/>
            <person name="Meinhardt L.W."/>
            <person name="Bailey B.A."/>
            <person name="Cohen S.P."/>
        </authorList>
    </citation>
    <scope>NUCLEOTIDE SEQUENCE [LARGE SCALE GENOMIC DNA]</scope>
    <source>
        <strain evidence="1 2">GH-12</strain>
    </source>
</reference>
<organism evidence="1 2">
    <name type="scientific">Paramarasmius palmivorus</name>
    <dbReference type="NCBI Taxonomy" id="297713"/>
    <lineage>
        <taxon>Eukaryota</taxon>
        <taxon>Fungi</taxon>
        <taxon>Dikarya</taxon>
        <taxon>Basidiomycota</taxon>
        <taxon>Agaricomycotina</taxon>
        <taxon>Agaricomycetes</taxon>
        <taxon>Agaricomycetidae</taxon>
        <taxon>Agaricales</taxon>
        <taxon>Marasmiineae</taxon>
        <taxon>Marasmiaceae</taxon>
        <taxon>Paramarasmius</taxon>
    </lineage>
</organism>
<proteinExistence type="predicted"/>
<dbReference type="Proteomes" id="UP001383192">
    <property type="component" value="Unassembled WGS sequence"/>
</dbReference>
<evidence type="ECO:0000313" key="2">
    <source>
        <dbReference type="Proteomes" id="UP001383192"/>
    </source>
</evidence>
<keyword evidence="2" id="KW-1185">Reference proteome</keyword>
<dbReference type="AlphaFoldDB" id="A0AAW0D3R0"/>
<name>A0AAW0D3R0_9AGAR</name>
<accession>A0AAW0D3R0</accession>
<gene>
    <name evidence="1" type="ORF">VNI00_007500</name>
</gene>